<reference evidence="2" key="1">
    <citation type="submission" date="2024-06" db="EMBL/GenBank/DDBJ databases">
        <title>Methylostella associata gen. nov., sp. nov., a novel Ancalomicrobiaceae-affiliated facultatively methylotrophic bacteria that feed on methanotrophs of the genus Methylococcus.</title>
        <authorList>
            <person name="Saltykova V."/>
            <person name="Danilova O.V."/>
            <person name="Oshkin I.Y."/>
            <person name="Belova S.E."/>
            <person name="Pimenov N.V."/>
            <person name="Dedysh S.N."/>
        </authorList>
    </citation>
    <scope>NUCLEOTIDE SEQUENCE</scope>
    <source>
        <strain evidence="2">S20</strain>
    </source>
</reference>
<evidence type="ECO:0000256" key="1">
    <source>
        <dbReference type="SAM" id="Phobius"/>
    </source>
</evidence>
<accession>A0AAU7X7G3</accession>
<keyword evidence="1" id="KW-0812">Transmembrane</keyword>
<sequence length="172" mass="18646">MATWTVHAPPGADAGLPAHDALRFTREGFAWAALVFGPLWALWNRLWLVFLGWLVAILVIEILARVVGEPAATVASFVFAVWFALSAADLKRWTLERRGWRLVDLVEASGRDEAEKRHFDKVALSTRAGRVETPRAVAASAETETGATRRIVPPGGALPPVVGFDAGRGGRP</sequence>
<dbReference type="InterPro" id="IPR024399">
    <property type="entry name" value="DUF2628"/>
</dbReference>
<feature type="transmembrane region" description="Helical" evidence="1">
    <location>
        <begin position="70"/>
        <end position="88"/>
    </location>
</feature>
<dbReference type="AlphaFoldDB" id="A0AAU7X7G3"/>
<protein>
    <submittedName>
        <fullName evidence="2">DUF2628 domain-containing protein</fullName>
    </submittedName>
</protein>
<proteinExistence type="predicted"/>
<keyword evidence="1" id="KW-0472">Membrane</keyword>
<dbReference type="KEGG" id="mflg:ABS361_16755"/>
<gene>
    <name evidence="2" type="ORF">ABS361_16755</name>
</gene>
<name>A0AAU7X7G3_9HYPH</name>
<organism evidence="2">
    <name type="scientific">Methyloraptor flagellatus</name>
    <dbReference type="NCBI Taxonomy" id="3162530"/>
    <lineage>
        <taxon>Bacteria</taxon>
        <taxon>Pseudomonadati</taxon>
        <taxon>Pseudomonadota</taxon>
        <taxon>Alphaproteobacteria</taxon>
        <taxon>Hyphomicrobiales</taxon>
        <taxon>Ancalomicrobiaceae</taxon>
        <taxon>Methyloraptor</taxon>
    </lineage>
</organism>
<dbReference type="EMBL" id="CP158568">
    <property type="protein sequence ID" value="XBY43710.1"/>
    <property type="molecule type" value="Genomic_DNA"/>
</dbReference>
<dbReference type="Pfam" id="PF10947">
    <property type="entry name" value="DUF2628"/>
    <property type="match status" value="1"/>
</dbReference>
<dbReference type="RefSeq" id="WP_407048812.1">
    <property type="nucleotide sequence ID" value="NZ_CP158568.1"/>
</dbReference>
<evidence type="ECO:0000313" key="2">
    <source>
        <dbReference type="EMBL" id="XBY43710.1"/>
    </source>
</evidence>
<keyword evidence="1" id="KW-1133">Transmembrane helix</keyword>